<comment type="caution">
    <text evidence="5">The sequence shown here is derived from an EMBL/GenBank/DDBJ whole genome shotgun (WGS) entry which is preliminary data.</text>
</comment>
<gene>
    <name evidence="5" type="ORF">SSX86_010301</name>
</gene>
<dbReference type="InterPro" id="IPR001611">
    <property type="entry name" value="Leu-rich_rpt"/>
</dbReference>
<name>A0AAP0DBJ9_9ASTR</name>
<comment type="similarity">
    <text evidence="1">Belongs to the yippee family.</text>
</comment>
<accession>A0AAP0DBJ9</accession>
<dbReference type="Pfam" id="PF03226">
    <property type="entry name" value="Yippee-Mis18"/>
    <property type="match status" value="1"/>
</dbReference>
<dbReference type="SUPFAM" id="SSF52058">
    <property type="entry name" value="L domain-like"/>
    <property type="match status" value="1"/>
</dbReference>
<keyword evidence="2" id="KW-0479">Metal-binding</keyword>
<evidence type="ECO:0000313" key="5">
    <source>
        <dbReference type="EMBL" id="KAK9069905.1"/>
    </source>
</evidence>
<dbReference type="InterPro" id="IPR034751">
    <property type="entry name" value="Yippee"/>
</dbReference>
<dbReference type="PANTHER" id="PTHR13848">
    <property type="entry name" value="PROTEIN YIPPEE-LIKE CG15309-RELATED"/>
    <property type="match status" value="1"/>
</dbReference>
<feature type="domain" description="Yippee" evidence="4">
    <location>
        <begin position="220"/>
        <end position="317"/>
    </location>
</feature>
<dbReference type="Proteomes" id="UP001408789">
    <property type="component" value="Unassembled WGS sequence"/>
</dbReference>
<evidence type="ECO:0000256" key="2">
    <source>
        <dbReference type="ARBA" id="ARBA00022723"/>
    </source>
</evidence>
<keyword evidence="3" id="KW-0862">Zinc</keyword>
<dbReference type="GO" id="GO:0046872">
    <property type="term" value="F:metal ion binding"/>
    <property type="evidence" value="ECO:0007669"/>
    <property type="project" value="UniProtKB-KW"/>
</dbReference>
<organism evidence="5 6">
    <name type="scientific">Deinandra increscens subsp. villosa</name>
    <dbReference type="NCBI Taxonomy" id="3103831"/>
    <lineage>
        <taxon>Eukaryota</taxon>
        <taxon>Viridiplantae</taxon>
        <taxon>Streptophyta</taxon>
        <taxon>Embryophyta</taxon>
        <taxon>Tracheophyta</taxon>
        <taxon>Spermatophyta</taxon>
        <taxon>Magnoliopsida</taxon>
        <taxon>eudicotyledons</taxon>
        <taxon>Gunneridae</taxon>
        <taxon>Pentapetalae</taxon>
        <taxon>asterids</taxon>
        <taxon>campanulids</taxon>
        <taxon>Asterales</taxon>
        <taxon>Asteraceae</taxon>
        <taxon>Asteroideae</taxon>
        <taxon>Heliantheae alliance</taxon>
        <taxon>Madieae</taxon>
        <taxon>Madiinae</taxon>
        <taxon>Deinandra</taxon>
    </lineage>
</organism>
<evidence type="ECO:0000313" key="6">
    <source>
        <dbReference type="Proteomes" id="UP001408789"/>
    </source>
</evidence>
<evidence type="ECO:0000256" key="3">
    <source>
        <dbReference type="ARBA" id="ARBA00022833"/>
    </source>
</evidence>
<dbReference type="EMBL" id="JBCNJP010000012">
    <property type="protein sequence ID" value="KAK9069905.1"/>
    <property type="molecule type" value="Genomic_DNA"/>
</dbReference>
<dbReference type="InterPro" id="IPR039058">
    <property type="entry name" value="Yippee_fam"/>
</dbReference>
<dbReference type="FunFam" id="3.80.10.10:FF:000896">
    <property type="entry name" value="Leucine-rich repeat receptor-like protein kinase"/>
    <property type="match status" value="1"/>
</dbReference>
<dbReference type="InterPro" id="IPR004910">
    <property type="entry name" value="Yippee/Mis18/Cereblon"/>
</dbReference>
<dbReference type="AlphaFoldDB" id="A0AAP0DBJ9"/>
<dbReference type="PROSITE" id="PS51792">
    <property type="entry name" value="YIPPEE"/>
    <property type="match status" value="1"/>
</dbReference>
<sequence>MSNLLHLYLGGNFFSGIIPVEYGRFASLEYLAVSGNELTGPIPPEIENLTNLKQLYLGYYNVYSGGIPPEIGNLSRLIRFDAANCGLTGEVPSPIGKLQNLDTLFLQVNGLSGSLTKELGALKSLKSMDLSNNIFTREIPESFRDLLNLTFRNKLHGSVPEFIVELPDWKSYSCGKTISPETVIYLTVFVDTFSSTETVPKFSDSGQQMGRIFLVELEGRTYKCKFCKTNLALAENVVSRGFHCRRGKAYLFSNVVNVTAGPVEERMMLSGLHTVTDVYCVCCGQIVGWKYETAHEQSQKYKEGKFVLERGRIIDGLDSEFYIDTRPSSSDAEEA</sequence>
<protein>
    <recommendedName>
        <fullName evidence="4">Yippee domain-containing protein</fullName>
    </recommendedName>
</protein>
<dbReference type="Pfam" id="PF00560">
    <property type="entry name" value="LRR_1"/>
    <property type="match status" value="3"/>
</dbReference>
<proteinExistence type="inferred from homology"/>
<evidence type="ECO:0000256" key="1">
    <source>
        <dbReference type="ARBA" id="ARBA00005613"/>
    </source>
</evidence>
<dbReference type="InterPro" id="IPR032675">
    <property type="entry name" value="LRR_dom_sf"/>
</dbReference>
<evidence type="ECO:0000259" key="4">
    <source>
        <dbReference type="PROSITE" id="PS51792"/>
    </source>
</evidence>
<dbReference type="Gene3D" id="3.80.10.10">
    <property type="entry name" value="Ribonuclease Inhibitor"/>
    <property type="match status" value="1"/>
</dbReference>
<reference evidence="5 6" key="1">
    <citation type="submission" date="2024-04" db="EMBL/GenBank/DDBJ databases">
        <title>The reference genome of an endangered Asteraceae, Deinandra increscens subsp. villosa, native to the Central Coast of California.</title>
        <authorList>
            <person name="Guilliams M."/>
            <person name="Hasenstab-Lehman K."/>
            <person name="Meyer R."/>
            <person name="Mcevoy S."/>
        </authorList>
    </citation>
    <scope>NUCLEOTIDE SEQUENCE [LARGE SCALE GENOMIC DNA]</scope>
    <source>
        <tissue evidence="5">Leaf</tissue>
    </source>
</reference>
<keyword evidence="6" id="KW-1185">Reference proteome</keyword>